<evidence type="ECO:0000313" key="2">
    <source>
        <dbReference type="Proteomes" id="UP000333828"/>
    </source>
</evidence>
<dbReference type="Gene3D" id="3.40.50.1820">
    <property type="entry name" value="alpha/beta hydrolase"/>
    <property type="match status" value="1"/>
</dbReference>
<sequence>MWSAVAGIRYVAGVCLAATLLMSGCSSLDRDEHAEALAEPAGLHRETLQTRDFVLTAFARIAHADAPVRIYIEGDGLAWLSRTEPSLDPTPVAATGLALAAVDPSPNVVYLARPCQFTPMAQNPRCGVPYWTGKRFSPEVIDAMNEAIDRIAAQVPGQRIELIGYSGGGAIAVLIAARRRDVASLRTVAGNLDVEYVNQLHRVSPMPASRNPIDVAAQVAAMPQIHFSSAQDTVVPPSVATRFAAAVGGRCVSTRVVSGVAHDGEWAQQWPALLAAVPVCRESR</sequence>
<protein>
    <submittedName>
        <fullName evidence="1">Esterase</fullName>
    </submittedName>
</protein>
<gene>
    <name evidence="1" type="ORF">PIN31115_01516</name>
</gene>
<dbReference type="Proteomes" id="UP000333828">
    <property type="component" value="Unassembled WGS sequence"/>
</dbReference>
<keyword evidence="2" id="KW-1185">Reference proteome</keyword>
<proteinExistence type="predicted"/>
<dbReference type="AlphaFoldDB" id="A0A5E4TQA2"/>
<evidence type="ECO:0000313" key="1">
    <source>
        <dbReference type="EMBL" id="VVD89422.1"/>
    </source>
</evidence>
<name>A0A5E4TQA2_9BURK</name>
<organism evidence="1 2">
    <name type="scientific">Pandoraea iniqua</name>
    <dbReference type="NCBI Taxonomy" id="2508288"/>
    <lineage>
        <taxon>Bacteria</taxon>
        <taxon>Pseudomonadati</taxon>
        <taxon>Pseudomonadota</taxon>
        <taxon>Betaproteobacteria</taxon>
        <taxon>Burkholderiales</taxon>
        <taxon>Burkholderiaceae</taxon>
        <taxon>Pandoraea</taxon>
    </lineage>
</organism>
<dbReference type="SUPFAM" id="SSF53474">
    <property type="entry name" value="alpha/beta-Hydrolases"/>
    <property type="match status" value="1"/>
</dbReference>
<dbReference type="RefSeq" id="WP_150684224.1">
    <property type="nucleotide sequence ID" value="NZ_CABPSI010000002.1"/>
</dbReference>
<dbReference type="InterPro" id="IPR029058">
    <property type="entry name" value="AB_hydrolase_fold"/>
</dbReference>
<accession>A0A5E4TQA2</accession>
<reference evidence="1 2" key="1">
    <citation type="submission" date="2019-08" db="EMBL/GenBank/DDBJ databases">
        <authorList>
            <person name="Peeters C."/>
        </authorList>
    </citation>
    <scope>NUCLEOTIDE SEQUENCE [LARGE SCALE GENOMIC DNA]</scope>
    <source>
        <strain evidence="1 2">LMG 31115</strain>
    </source>
</reference>
<dbReference type="EMBL" id="CABPSI010000002">
    <property type="protein sequence ID" value="VVD89422.1"/>
    <property type="molecule type" value="Genomic_DNA"/>
</dbReference>